<keyword evidence="6" id="KW-0675">Receptor</keyword>
<dbReference type="EMBL" id="JAEAOA010001763">
    <property type="protein sequence ID" value="KAK3597892.1"/>
    <property type="molecule type" value="Genomic_DNA"/>
</dbReference>
<keyword evidence="12" id="KW-1185">Reference proteome</keyword>
<feature type="transmembrane region" description="Helical" evidence="9">
    <location>
        <begin position="149"/>
        <end position="172"/>
    </location>
</feature>
<reference evidence="11" key="3">
    <citation type="submission" date="2023-05" db="EMBL/GenBank/DDBJ databases">
        <authorList>
            <person name="Smith C.H."/>
        </authorList>
    </citation>
    <scope>NUCLEOTIDE SEQUENCE</scope>
    <source>
        <strain evidence="11">CHS0354</strain>
        <tissue evidence="11">Mantle</tissue>
    </source>
</reference>
<evidence type="ECO:0000313" key="11">
    <source>
        <dbReference type="EMBL" id="KAK3597892.1"/>
    </source>
</evidence>
<keyword evidence="9" id="KW-1133">Transmembrane helix</keyword>
<evidence type="ECO:0000313" key="12">
    <source>
        <dbReference type="Proteomes" id="UP001195483"/>
    </source>
</evidence>
<evidence type="ECO:0000256" key="1">
    <source>
        <dbReference type="ARBA" id="ARBA00004651"/>
    </source>
</evidence>
<evidence type="ECO:0000259" key="10">
    <source>
        <dbReference type="Pfam" id="PF22572"/>
    </source>
</evidence>
<dbReference type="GO" id="GO:0005886">
    <property type="term" value="C:plasma membrane"/>
    <property type="evidence" value="ECO:0007669"/>
    <property type="project" value="UniProtKB-SubCell"/>
</dbReference>
<evidence type="ECO:0000256" key="6">
    <source>
        <dbReference type="ARBA" id="ARBA00023170"/>
    </source>
</evidence>
<keyword evidence="5" id="KW-0297">G-protein coupled receptor</keyword>
<evidence type="ECO:0000256" key="7">
    <source>
        <dbReference type="ARBA" id="ARBA00023180"/>
    </source>
</evidence>
<keyword evidence="3" id="KW-1003">Cell membrane</keyword>
<keyword evidence="4" id="KW-0732">Signal</keyword>
<name>A0AAE0STF2_9BIVA</name>
<evidence type="ECO:0000256" key="4">
    <source>
        <dbReference type="ARBA" id="ARBA00022729"/>
    </source>
</evidence>
<evidence type="ECO:0000256" key="2">
    <source>
        <dbReference type="ARBA" id="ARBA00007242"/>
    </source>
</evidence>
<comment type="caution">
    <text evidence="11">The sequence shown here is derived from an EMBL/GenBank/DDBJ whole genome shotgun (WGS) entry which is preliminary data.</text>
</comment>
<keyword evidence="8" id="KW-0807">Transducer</keyword>
<dbReference type="AlphaFoldDB" id="A0AAE0STF2"/>
<proteinExistence type="inferred from homology"/>
<gene>
    <name evidence="11" type="ORF">CHS0354_029476</name>
</gene>
<reference evidence="11" key="2">
    <citation type="journal article" date="2021" name="Genome Biol. Evol.">
        <title>Developing a high-quality reference genome for a parasitic bivalve with doubly uniparental inheritance (Bivalvia: Unionida).</title>
        <authorList>
            <person name="Smith C.H."/>
        </authorList>
    </citation>
    <scope>NUCLEOTIDE SEQUENCE</scope>
    <source>
        <strain evidence="11">CHS0354</strain>
        <tissue evidence="11">Mantle</tissue>
    </source>
</reference>
<comment type="similarity">
    <text evidence="2">Belongs to the G-protein coupled receptor 3 family.</text>
</comment>
<dbReference type="GO" id="GO:0004930">
    <property type="term" value="F:G protein-coupled receptor activity"/>
    <property type="evidence" value="ECO:0007669"/>
    <property type="project" value="UniProtKB-KW"/>
</dbReference>
<evidence type="ECO:0000256" key="8">
    <source>
        <dbReference type="ARBA" id="ARBA00023224"/>
    </source>
</evidence>
<evidence type="ECO:0000256" key="5">
    <source>
        <dbReference type="ARBA" id="ARBA00023040"/>
    </source>
</evidence>
<evidence type="ECO:0000256" key="9">
    <source>
        <dbReference type="SAM" id="Phobius"/>
    </source>
</evidence>
<dbReference type="InterPro" id="IPR043458">
    <property type="entry name" value="GPR158/179"/>
</dbReference>
<dbReference type="Proteomes" id="UP001195483">
    <property type="component" value="Unassembled WGS sequence"/>
</dbReference>
<dbReference type="Pfam" id="PF22572">
    <property type="entry name" value="GPR158_179_EC"/>
    <property type="match status" value="1"/>
</dbReference>
<keyword evidence="9" id="KW-0472">Membrane</keyword>
<dbReference type="PANTHER" id="PTHR32546">
    <property type="entry name" value="G-PROTEIN COUPLED RECEPTOR 158-RELATED"/>
    <property type="match status" value="1"/>
</dbReference>
<sequence>MFSVSPILSSARTCAVPCVGVATIDIDMTDLDINQCDQDSATDDKNQKKLDIFRGTHLCPETTKCEQIIGKGFTTGAYLCVCLPRYYFPDTNAEIKAFSGKDLETYFRSETSTENPEGNLYRCIPCARGCETCVDGSPCLYQSSDSLKLTMMALILLNVTIVCCLSVATFVYRKKLNESSDIHNNLRIAHADLLPCAMELYYGRPGSKMFD</sequence>
<keyword evidence="7" id="KW-0325">Glycoprotein</keyword>
<reference evidence="11" key="1">
    <citation type="journal article" date="2021" name="Genome Biol. Evol.">
        <title>A High-Quality Reference Genome for a Parasitic Bivalve with Doubly Uniparental Inheritance (Bivalvia: Unionida).</title>
        <authorList>
            <person name="Smith C.H."/>
        </authorList>
    </citation>
    <scope>NUCLEOTIDE SEQUENCE</scope>
    <source>
        <strain evidence="11">CHS0354</strain>
    </source>
</reference>
<dbReference type="InterPro" id="IPR054714">
    <property type="entry name" value="GPR158_179_extracellular"/>
</dbReference>
<feature type="domain" description="GPR158/179 extracellular" evidence="10">
    <location>
        <begin position="6"/>
        <end position="87"/>
    </location>
</feature>
<dbReference type="PANTHER" id="PTHR32546:SF26">
    <property type="entry name" value="SMOG, ISOFORM D"/>
    <property type="match status" value="1"/>
</dbReference>
<comment type="subcellular location">
    <subcellularLocation>
        <location evidence="1">Cell membrane</location>
        <topology evidence="1">Multi-pass membrane protein</topology>
    </subcellularLocation>
</comment>
<protein>
    <recommendedName>
        <fullName evidence="10">GPR158/179 extracellular domain-containing protein</fullName>
    </recommendedName>
</protein>
<organism evidence="11 12">
    <name type="scientific">Potamilus streckersoni</name>
    <dbReference type="NCBI Taxonomy" id="2493646"/>
    <lineage>
        <taxon>Eukaryota</taxon>
        <taxon>Metazoa</taxon>
        <taxon>Spiralia</taxon>
        <taxon>Lophotrochozoa</taxon>
        <taxon>Mollusca</taxon>
        <taxon>Bivalvia</taxon>
        <taxon>Autobranchia</taxon>
        <taxon>Heteroconchia</taxon>
        <taxon>Palaeoheterodonta</taxon>
        <taxon>Unionida</taxon>
        <taxon>Unionoidea</taxon>
        <taxon>Unionidae</taxon>
        <taxon>Ambleminae</taxon>
        <taxon>Lampsilini</taxon>
        <taxon>Potamilus</taxon>
    </lineage>
</organism>
<accession>A0AAE0STF2</accession>
<evidence type="ECO:0000256" key="3">
    <source>
        <dbReference type="ARBA" id="ARBA00022475"/>
    </source>
</evidence>
<keyword evidence="9" id="KW-0812">Transmembrane</keyword>